<reference evidence="2" key="1">
    <citation type="journal article" date="2022" name="Mol. Ecol. Resour.">
        <title>The genomes of chicory, endive, great burdock and yacon provide insights into Asteraceae palaeo-polyploidization history and plant inulin production.</title>
        <authorList>
            <person name="Fan W."/>
            <person name="Wang S."/>
            <person name="Wang H."/>
            <person name="Wang A."/>
            <person name="Jiang F."/>
            <person name="Liu H."/>
            <person name="Zhao H."/>
            <person name="Xu D."/>
            <person name="Zhang Y."/>
        </authorList>
    </citation>
    <scope>NUCLEOTIDE SEQUENCE [LARGE SCALE GENOMIC DNA]</scope>
    <source>
        <strain evidence="2">cv. Punajuju</strain>
    </source>
</reference>
<gene>
    <name evidence="1" type="ORF">L2E82_16169</name>
</gene>
<reference evidence="1 2" key="2">
    <citation type="journal article" date="2022" name="Mol. Ecol. Resour.">
        <title>The genomes of chicory, endive, great burdock and yacon provide insights into Asteraceae paleo-polyploidization history and plant inulin production.</title>
        <authorList>
            <person name="Fan W."/>
            <person name="Wang S."/>
            <person name="Wang H."/>
            <person name="Wang A."/>
            <person name="Jiang F."/>
            <person name="Liu H."/>
            <person name="Zhao H."/>
            <person name="Xu D."/>
            <person name="Zhang Y."/>
        </authorList>
    </citation>
    <scope>NUCLEOTIDE SEQUENCE [LARGE SCALE GENOMIC DNA]</scope>
    <source>
        <strain evidence="2">cv. Punajuju</strain>
        <tissue evidence="1">Leaves</tissue>
    </source>
</reference>
<accession>A0ACB9F4B3</accession>
<keyword evidence="2" id="KW-1185">Reference proteome</keyword>
<evidence type="ECO:0000313" key="1">
    <source>
        <dbReference type="EMBL" id="KAI3766119.1"/>
    </source>
</evidence>
<protein>
    <submittedName>
        <fullName evidence="1">Uncharacterized protein</fullName>
    </submittedName>
</protein>
<dbReference type="EMBL" id="CM042011">
    <property type="protein sequence ID" value="KAI3766119.1"/>
    <property type="molecule type" value="Genomic_DNA"/>
</dbReference>
<proteinExistence type="predicted"/>
<comment type="caution">
    <text evidence="1">The sequence shown here is derived from an EMBL/GenBank/DDBJ whole genome shotgun (WGS) entry which is preliminary data.</text>
</comment>
<name>A0ACB9F4B3_CICIN</name>
<dbReference type="Proteomes" id="UP001055811">
    <property type="component" value="Linkage Group LG03"/>
</dbReference>
<sequence>MVVSILPLSLTKTLKVSFHPITALCHLQPSLLANVSIAMITILRPSVTTKISVRDKEAASSSSIRWTEHCRLTTSVDIDGTTACIHYLFFFKRCVGGVEDWKCAMVVGSKVVTVGQSGGG</sequence>
<evidence type="ECO:0000313" key="2">
    <source>
        <dbReference type="Proteomes" id="UP001055811"/>
    </source>
</evidence>
<organism evidence="1 2">
    <name type="scientific">Cichorium intybus</name>
    <name type="common">Chicory</name>
    <dbReference type="NCBI Taxonomy" id="13427"/>
    <lineage>
        <taxon>Eukaryota</taxon>
        <taxon>Viridiplantae</taxon>
        <taxon>Streptophyta</taxon>
        <taxon>Embryophyta</taxon>
        <taxon>Tracheophyta</taxon>
        <taxon>Spermatophyta</taxon>
        <taxon>Magnoliopsida</taxon>
        <taxon>eudicotyledons</taxon>
        <taxon>Gunneridae</taxon>
        <taxon>Pentapetalae</taxon>
        <taxon>asterids</taxon>
        <taxon>campanulids</taxon>
        <taxon>Asterales</taxon>
        <taxon>Asteraceae</taxon>
        <taxon>Cichorioideae</taxon>
        <taxon>Cichorieae</taxon>
        <taxon>Cichoriinae</taxon>
        <taxon>Cichorium</taxon>
    </lineage>
</organism>